<evidence type="ECO:0000256" key="8">
    <source>
        <dbReference type="ARBA" id="ARBA00023136"/>
    </source>
</evidence>
<dbReference type="EMBL" id="CAJHNJ030000265">
    <property type="protein sequence ID" value="CAG9137518.1"/>
    <property type="molecule type" value="Genomic_DNA"/>
</dbReference>
<dbReference type="Pfam" id="PF21114">
    <property type="entry name" value="DDR1-2_DS-like"/>
    <property type="match status" value="1"/>
</dbReference>
<dbReference type="InterPro" id="IPR048525">
    <property type="entry name" value="DDR1-2_DS-like"/>
</dbReference>
<dbReference type="Pfam" id="PF00754">
    <property type="entry name" value="F5_F8_type_C"/>
    <property type="match status" value="1"/>
</dbReference>
<keyword evidence="2" id="KW-1003">Cell membrane</keyword>
<comment type="caution">
    <text evidence="13">The sequence shown here is derived from an EMBL/GenBank/DDBJ whole genome shotgun (WGS) entry which is preliminary data.</text>
</comment>
<dbReference type="Proteomes" id="UP000653454">
    <property type="component" value="Unassembled WGS sequence"/>
</dbReference>
<sequence length="437" mass="49497">MLSIKRAAFNRPFSQSEHLRARHYPPTTPPAQQGTPPKHPIQCRITKRCPATTPSKSASERNTTTPIYNSLFRATGSPIPRGACRSNIKFSDVGTCEVPLGMESGQISNESLSASSSYDQSVSPLSSRIRTEIRGGAWCPNGLITPQSRQYLEVDLHDEYLITATETQGRFANSVGVEFVESYSIEYWRNSLMRWVKYKDFNGSRVTFALAVTRKREHIHAKKSDFGGAIHRVKNPFLPARRTPRTACMRVEIYGCRWKQALKAYSAPKGGNMQAMAGGARFEDLSYDGLMRDNMMQDGLGQITDSLTGPNDFELLDTSDTRGTRWVGWNKTMLQKDEVELTFNFTGPRLFQHIDLHTNNMFTKDVQLFKEAEVYFSLEGERWQEDCISYEPKQDRVSEHARTIRIGLDNRTATHLLVKLAVPTPVDPHQRSDFQDS</sequence>
<evidence type="ECO:0000313" key="14">
    <source>
        <dbReference type="Proteomes" id="UP000653454"/>
    </source>
</evidence>
<dbReference type="GO" id="GO:0005524">
    <property type="term" value="F:ATP binding"/>
    <property type="evidence" value="ECO:0007669"/>
    <property type="project" value="UniProtKB-KW"/>
</dbReference>
<evidence type="ECO:0000256" key="6">
    <source>
        <dbReference type="ARBA" id="ARBA00022840"/>
    </source>
</evidence>
<gene>
    <name evidence="13" type="ORF">PLXY2_LOCUS15771</name>
</gene>
<dbReference type="PANTHER" id="PTHR24543:SF291">
    <property type="entry name" value="SMOKE ALARM, ISOFORM D"/>
    <property type="match status" value="1"/>
</dbReference>
<evidence type="ECO:0000256" key="5">
    <source>
        <dbReference type="ARBA" id="ARBA00022741"/>
    </source>
</evidence>
<protein>
    <submittedName>
        <fullName evidence="13">(diamondback moth) hypothetical protein</fullName>
    </submittedName>
</protein>
<keyword evidence="10" id="KW-0325">Glycoprotein</keyword>
<keyword evidence="5" id="KW-0547">Nucleotide-binding</keyword>
<dbReference type="Gene3D" id="2.60.120.260">
    <property type="entry name" value="Galactose-binding domain-like"/>
    <property type="match status" value="1"/>
</dbReference>
<dbReference type="GO" id="GO:0005886">
    <property type="term" value="C:plasma membrane"/>
    <property type="evidence" value="ECO:0007669"/>
    <property type="project" value="UniProtKB-SubCell"/>
</dbReference>
<feature type="domain" description="F5/8 type C" evidence="12">
    <location>
        <begin position="96"/>
        <end position="256"/>
    </location>
</feature>
<keyword evidence="3" id="KW-0812">Transmembrane</keyword>
<accession>A0A8S4GF99</accession>
<organism evidence="13 14">
    <name type="scientific">Plutella xylostella</name>
    <name type="common">Diamondback moth</name>
    <name type="synonym">Plutella maculipennis</name>
    <dbReference type="NCBI Taxonomy" id="51655"/>
    <lineage>
        <taxon>Eukaryota</taxon>
        <taxon>Metazoa</taxon>
        <taxon>Ecdysozoa</taxon>
        <taxon>Arthropoda</taxon>
        <taxon>Hexapoda</taxon>
        <taxon>Insecta</taxon>
        <taxon>Pterygota</taxon>
        <taxon>Neoptera</taxon>
        <taxon>Endopterygota</taxon>
        <taxon>Lepidoptera</taxon>
        <taxon>Glossata</taxon>
        <taxon>Ditrysia</taxon>
        <taxon>Yponomeutoidea</taxon>
        <taxon>Plutellidae</taxon>
        <taxon>Plutella</taxon>
    </lineage>
</organism>
<evidence type="ECO:0000256" key="10">
    <source>
        <dbReference type="ARBA" id="ARBA00023180"/>
    </source>
</evidence>
<keyword evidence="9" id="KW-1015">Disulfide bond</keyword>
<keyword evidence="8" id="KW-0472">Membrane</keyword>
<evidence type="ECO:0000256" key="9">
    <source>
        <dbReference type="ARBA" id="ARBA00023157"/>
    </source>
</evidence>
<reference evidence="13" key="1">
    <citation type="submission" date="2020-11" db="EMBL/GenBank/DDBJ databases">
        <authorList>
            <person name="Whiteford S."/>
        </authorList>
    </citation>
    <scope>NUCLEOTIDE SEQUENCE</scope>
</reference>
<evidence type="ECO:0000256" key="4">
    <source>
        <dbReference type="ARBA" id="ARBA00022729"/>
    </source>
</evidence>
<evidence type="ECO:0000256" key="3">
    <source>
        <dbReference type="ARBA" id="ARBA00022692"/>
    </source>
</evidence>
<dbReference type="PROSITE" id="PS50022">
    <property type="entry name" value="FA58C_3"/>
    <property type="match status" value="1"/>
</dbReference>
<dbReference type="SUPFAM" id="SSF49785">
    <property type="entry name" value="Galactose-binding domain-like"/>
    <property type="match status" value="1"/>
</dbReference>
<evidence type="ECO:0000313" key="13">
    <source>
        <dbReference type="EMBL" id="CAG9137518.1"/>
    </source>
</evidence>
<keyword evidence="14" id="KW-1185">Reference proteome</keyword>
<dbReference type="Gene3D" id="2.60.120.1190">
    <property type="match status" value="1"/>
</dbReference>
<dbReference type="InterPro" id="IPR000421">
    <property type="entry name" value="FA58C"/>
</dbReference>
<name>A0A8S4GF99_PLUXY</name>
<dbReference type="SMART" id="SM00231">
    <property type="entry name" value="FA58C"/>
    <property type="match status" value="1"/>
</dbReference>
<keyword evidence="6" id="KW-0067">ATP-binding</keyword>
<evidence type="ECO:0000256" key="7">
    <source>
        <dbReference type="ARBA" id="ARBA00022989"/>
    </source>
</evidence>
<dbReference type="InterPro" id="IPR008979">
    <property type="entry name" value="Galactose-bd-like_sf"/>
</dbReference>
<dbReference type="PROSITE" id="PS01286">
    <property type="entry name" value="FA58C_2"/>
    <property type="match status" value="1"/>
</dbReference>
<evidence type="ECO:0000256" key="2">
    <source>
        <dbReference type="ARBA" id="ARBA00022475"/>
    </source>
</evidence>
<keyword evidence="4" id="KW-0732">Signal</keyword>
<comment type="subcellular location">
    <subcellularLocation>
        <location evidence="1">Cell membrane</location>
        <topology evidence="1">Single-pass type I membrane protein</topology>
    </subcellularLocation>
</comment>
<proteinExistence type="predicted"/>
<keyword evidence="7" id="KW-1133">Transmembrane helix</keyword>
<evidence type="ECO:0000256" key="11">
    <source>
        <dbReference type="SAM" id="MobiDB-lite"/>
    </source>
</evidence>
<evidence type="ECO:0000256" key="1">
    <source>
        <dbReference type="ARBA" id="ARBA00004251"/>
    </source>
</evidence>
<dbReference type="PANTHER" id="PTHR24543">
    <property type="entry name" value="MULTICOPPER OXIDASE-RELATED"/>
    <property type="match status" value="1"/>
</dbReference>
<dbReference type="AlphaFoldDB" id="A0A8S4GF99"/>
<evidence type="ECO:0000259" key="12">
    <source>
        <dbReference type="PROSITE" id="PS50022"/>
    </source>
</evidence>
<feature type="region of interest" description="Disordered" evidence="11">
    <location>
        <begin position="1"/>
        <end position="41"/>
    </location>
</feature>